<evidence type="ECO:0000313" key="2">
    <source>
        <dbReference type="EMBL" id="RKH67614.1"/>
    </source>
</evidence>
<dbReference type="EMBL" id="RAWB01000015">
    <property type="protein sequence ID" value="RKH67614.1"/>
    <property type="molecule type" value="Genomic_DNA"/>
</dbReference>
<dbReference type="SUPFAM" id="SSF46785">
    <property type="entry name" value="Winged helix' DNA-binding domain"/>
    <property type="match status" value="1"/>
</dbReference>
<dbReference type="InterPro" id="IPR036390">
    <property type="entry name" value="WH_DNA-bd_sf"/>
</dbReference>
<feature type="domain" description="Transcription regulator PadR N-terminal" evidence="1">
    <location>
        <begin position="14"/>
        <end position="77"/>
    </location>
</feature>
<dbReference type="Proteomes" id="UP000272888">
    <property type="component" value="Unassembled WGS sequence"/>
</dbReference>
<dbReference type="Gene3D" id="1.10.10.10">
    <property type="entry name" value="Winged helix-like DNA-binding domain superfamily/Winged helix DNA-binding domain"/>
    <property type="match status" value="1"/>
</dbReference>
<comment type="caution">
    <text evidence="2">The sequence shown here is derived from an EMBL/GenBank/DDBJ whole genome shotgun (WGS) entry which is preliminary data.</text>
</comment>
<organism evidence="2 3">
    <name type="scientific">Corallococcus llansteffanensis</name>
    <dbReference type="NCBI Taxonomy" id="2316731"/>
    <lineage>
        <taxon>Bacteria</taxon>
        <taxon>Pseudomonadati</taxon>
        <taxon>Myxococcota</taxon>
        <taxon>Myxococcia</taxon>
        <taxon>Myxococcales</taxon>
        <taxon>Cystobacterineae</taxon>
        <taxon>Myxococcaceae</taxon>
        <taxon>Corallococcus</taxon>
    </lineage>
</organism>
<keyword evidence="3" id="KW-1185">Reference proteome</keyword>
<gene>
    <name evidence="2" type="ORF">D7V93_02620</name>
</gene>
<dbReference type="AlphaFoldDB" id="A0A3A8QWX0"/>
<evidence type="ECO:0000313" key="3">
    <source>
        <dbReference type="Proteomes" id="UP000272888"/>
    </source>
</evidence>
<evidence type="ECO:0000259" key="1">
    <source>
        <dbReference type="Pfam" id="PF03551"/>
    </source>
</evidence>
<protein>
    <submittedName>
        <fullName evidence="2">PadR family transcriptional regulator</fullName>
    </submittedName>
</protein>
<accession>A0A3A8QWX0</accession>
<dbReference type="InterPro" id="IPR005149">
    <property type="entry name" value="Tscrpt_reg_PadR_N"/>
</dbReference>
<dbReference type="InterPro" id="IPR036388">
    <property type="entry name" value="WH-like_DNA-bd_sf"/>
</dbReference>
<proteinExistence type="predicted"/>
<reference evidence="3" key="1">
    <citation type="submission" date="2018-09" db="EMBL/GenBank/DDBJ databases">
        <authorList>
            <person name="Livingstone P.G."/>
            <person name="Whitworth D.E."/>
        </authorList>
    </citation>
    <scope>NUCLEOTIDE SEQUENCE [LARGE SCALE GENOMIC DNA]</scope>
    <source>
        <strain evidence="3">CA051B</strain>
    </source>
</reference>
<sequence length="106" mass="11209">MLAVARTGRAAEAGGAYGMAVRRELEEVAGREVAIGAVYATLDRLEAKGLVASERSEGGASNSRRVFAVTPRGARALVDSREMRERLWRGVDLLPLLAGGRARGAT</sequence>
<dbReference type="Pfam" id="PF03551">
    <property type="entry name" value="PadR"/>
    <property type="match status" value="1"/>
</dbReference>
<name>A0A3A8QWX0_9BACT</name>